<dbReference type="EMBL" id="CAWUPB010001166">
    <property type="protein sequence ID" value="CAK7345056.1"/>
    <property type="molecule type" value="Genomic_DNA"/>
</dbReference>
<dbReference type="Pfam" id="PF04578">
    <property type="entry name" value="DUF594"/>
    <property type="match status" value="1"/>
</dbReference>
<evidence type="ECO:0000259" key="2">
    <source>
        <dbReference type="Pfam" id="PF13968"/>
    </source>
</evidence>
<feature type="transmembrane region" description="Helical" evidence="1">
    <location>
        <begin position="17"/>
        <end position="35"/>
    </location>
</feature>
<dbReference type="InterPro" id="IPR007658">
    <property type="entry name" value="DUF594"/>
</dbReference>
<keyword evidence="1" id="KW-1133">Transmembrane helix</keyword>
<feature type="transmembrane region" description="Helical" evidence="1">
    <location>
        <begin position="144"/>
        <end position="168"/>
    </location>
</feature>
<evidence type="ECO:0000313" key="4">
    <source>
        <dbReference type="Proteomes" id="UP001314170"/>
    </source>
</evidence>
<comment type="caution">
    <text evidence="3">The sequence shown here is derived from an EMBL/GenBank/DDBJ whole genome shotgun (WGS) entry which is preliminary data.</text>
</comment>
<sequence length="631" mass="72522">MDTDSVSGRVIAFWNDWQLRAMILLSLWLQIFLTVTGSRRKNTAGIWLGVVVWLAYSSADWLATISLGTLSRNQGSSNGTDTNATIPAFWAPILLVHLGGPDTITAYAVEDNELWSRHVLQLLTQLALSFYTSLRSWLGNDPLVYVAIPIIVSGIIKYGERVWILWLASSNNFRNSANKERKLLREQIDQRIASSELNNMEITSRRDQVLGLNNVTREAKHLQEAHFLFRTLKLLYGDYLVTFPTHMISYHILKTKNATEAFKLIAVELGYMYDVLFTKMMTGVFWQARFTLRGINFLFSVSALLTFWIMARNRSAYSRSDTTISYLLLGGAIVLEIYSVVWMLFSDWAMLWLSKQRKPLADSVYRYICSSRLLSSLLIHKKRWKESIDQHAIHKQMTPSMPMADFFSTEHHFRRWKVEVDIELKQLIFDHLLNKRIRYSPQDDQKKILAERGDQVLRSKGCLDKFDWSVVEIDFHESFLLWHVATCFCHKGHAESSEVLASISLANYMLYLRSDLPFMLPKEIGEAKYKSTSTEASLMGTEEGQFEGSVLSDGRKLASALDLLETEDGWTDGEKWEMITQVWVEMLTFAAVHCGWKEHTKALTRGGELLTFVAILMSHLGINEQCMYKFT</sequence>
<dbReference type="Pfam" id="PF13968">
    <property type="entry name" value="DUF4220"/>
    <property type="match status" value="1"/>
</dbReference>
<reference evidence="3 4" key="1">
    <citation type="submission" date="2024-01" db="EMBL/GenBank/DDBJ databases">
        <authorList>
            <person name="Waweru B."/>
        </authorList>
    </citation>
    <scope>NUCLEOTIDE SEQUENCE [LARGE SCALE GENOMIC DNA]</scope>
</reference>
<organism evidence="3 4">
    <name type="scientific">Dovyalis caffra</name>
    <dbReference type="NCBI Taxonomy" id="77055"/>
    <lineage>
        <taxon>Eukaryota</taxon>
        <taxon>Viridiplantae</taxon>
        <taxon>Streptophyta</taxon>
        <taxon>Embryophyta</taxon>
        <taxon>Tracheophyta</taxon>
        <taxon>Spermatophyta</taxon>
        <taxon>Magnoliopsida</taxon>
        <taxon>eudicotyledons</taxon>
        <taxon>Gunneridae</taxon>
        <taxon>Pentapetalae</taxon>
        <taxon>rosids</taxon>
        <taxon>fabids</taxon>
        <taxon>Malpighiales</taxon>
        <taxon>Salicaceae</taxon>
        <taxon>Flacourtieae</taxon>
        <taxon>Dovyalis</taxon>
    </lineage>
</organism>
<keyword evidence="4" id="KW-1185">Reference proteome</keyword>
<feature type="transmembrane region" description="Helical" evidence="1">
    <location>
        <begin position="290"/>
        <end position="311"/>
    </location>
</feature>
<feature type="domain" description="DUF4220" evidence="2">
    <location>
        <begin position="53"/>
        <end position="393"/>
    </location>
</feature>
<evidence type="ECO:0000313" key="3">
    <source>
        <dbReference type="EMBL" id="CAK7345056.1"/>
    </source>
</evidence>
<dbReference type="AlphaFoldDB" id="A0AAV1S1Y8"/>
<proteinExistence type="predicted"/>
<feature type="transmembrane region" description="Helical" evidence="1">
    <location>
        <begin position="47"/>
        <end position="68"/>
    </location>
</feature>
<gene>
    <name evidence="3" type="ORF">DCAF_LOCUS18072</name>
</gene>
<dbReference type="InterPro" id="IPR025315">
    <property type="entry name" value="DUF4220"/>
</dbReference>
<accession>A0AAV1S1Y8</accession>
<protein>
    <recommendedName>
        <fullName evidence="2">DUF4220 domain-containing protein</fullName>
    </recommendedName>
</protein>
<keyword evidence="1" id="KW-0472">Membrane</keyword>
<dbReference type="Proteomes" id="UP001314170">
    <property type="component" value="Unassembled WGS sequence"/>
</dbReference>
<evidence type="ECO:0000256" key="1">
    <source>
        <dbReference type="SAM" id="Phobius"/>
    </source>
</evidence>
<feature type="transmembrane region" description="Helical" evidence="1">
    <location>
        <begin position="323"/>
        <end position="345"/>
    </location>
</feature>
<name>A0AAV1S1Y8_9ROSI</name>
<keyword evidence="1" id="KW-0812">Transmembrane</keyword>
<dbReference type="PANTHER" id="PTHR31325">
    <property type="entry name" value="OS01G0798800 PROTEIN-RELATED"/>
    <property type="match status" value="1"/>
</dbReference>